<reference evidence="2 3" key="1">
    <citation type="submission" date="2014-03" db="EMBL/GenBank/DDBJ databases">
        <title>Genomics of Bifidobacteria.</title>
        <authorList>
            <person name="Ventura M."/>
            <person name="Milani C."/>
            <person name="Lugli G.A."/>
        </authorList>
    </citation>
    <scope>NUCLEOTIDE SEQUENCE [LARGE SCALE GENOMIC DNA]</scope>
    <source>
        <strain evidence="2 3">LMG 14934</strain>
    </source>
</reference>
<dbReference type="InterPro" id="IPR012338">
    <property type="entry name" value="Beta-lactam/transpept-like"/>
</dbReference>
<dbReference type="EMBL" id="JGZM01000002">
    <property type="protein sequence ID" value="KFI88894.1"/>
    <property type="molecule type" value="Genomic_DNA"/>
</dbReference>
<comment type="caution">
    <text evidence="2">The sequence shown here is derived from an EMBL/GenBank/DDBJ whole genome shotgun (WGS) entry which is preliminary data.</text>
</comment>
<dbReference type="Proteomes" id="UP000029040">
    <property type="component" value="Unassembled WGS sequence"/>
</dbReference>
<accession>A0A087D044</accession>
<dbReference type="Gene3D" id="3.40.710.10">
    <property type="entry name" value="DD-peptidase/beta-lactamase superfamily"/>
    <property type="match status" value="1"/>
</dbReference>
<evidence type="ECO:0000259" key="1">
    <source>
        <dbReference type="Pfam" id="PF00144"/>
    </source>
</evidence>
<gene>
    <name evidence="2" type="ORF">BSAE_0225</name>
</gene>
<name>A0A087D044_9BIFI</name>
<dbReference type="SUPFAM" id="SSF56601">
    <property type="entry name" value="beta-lactamase/transpeptidase-like"/>
    <property type="match status" value="1"/>
</dbReference>
<evidence type="ECO:0000313" key="2">
    <source>
        <dbReference type="EMBL" id="KFI88894.1"/>
    </source>
</evidence>
<sequence>MSQINVFHEFIRYAEQEHLPIEGVAIADGDRVIEEHRFTPSLARNIYSHTKSYAVTGIGVAVEEGLLSLDDRLVDAFPEYVPDDAQPELGRITLRHLLTMSSGFNHPYLMNEDRRAGTGAPDYMAYMLTRRVEREPGSEFCYSSADSDLAGRMLEQATGERLGEYLFRTVFSKLDQGFPMWEADPQGHHIAGGGIHMTLTDMLKLGQVYLNGGVWHGRRIIGEEWVRMASSKQIDIPVTNIWTCGYGFQFWMSPYPGAYRADGAYGQITTVLPDQGLVVAVQCPETGDFDNVVRPALHEHLLLPLCV</sequence>
<feature type="domain" description="Beta-lactamase-related" evidence="1">
    <location>
        <begin position="25"/>
        <end position="287"/>
    </location>
</feature>
<evidence type="ECO:0000313" key="3">
    <source>
        <dbReference type="Proteomes" id="UP000029040"/>
    </source>
</evidence>
<dbReference type="PANTHER" id="PTHR43283">
    <property type="entry name" value="BETA-LACTAMASE-RELATED"/>
    <property type="match status" value="1"/>
</dbReference>
<protein>
    <submittedName>
        <fullName evidence="2">Beta-lactamase</fullName>
        <ecNumber evidence="2">3.5.1.46</ecNumber>
    </submittedName>
</protein>
<dbReference type="InterPro" id="IPR001466">
    <property type="entry name" value="Beta-lactam-related"/>
</dbReference>
<proteinExistence type="predicted"/>
<dbReference type="InterPro" id="IPR050789">
    <property type="entry name" value="Diverse_Enzym_Activities"/>
</dbReference>
<dbReference type="GO" id="GO:0019875">
    <property type="term" value="F:6-aminohexanoate-dimer hydrolase activity"/>
    <property type="evidence" value="ECO:0007669"/>
    <property type="project" value="UniProtKB-EC"/>
</dbReference>
<organism evidence="2 3">
    <name type="scientific">Bifidobacterium pullorum subsp. saeculare DSM 6531 = LMG 14934</name>
    <dbReference type="NCBI Taxonomy" id="1437611"/>
    <lineage>
        <taxon>Bacteria</taxon>
        <taxon>Bacillati</taxon>
        <taxon>Actinomycetota</taxon>
        <taxon>Actinomycetes</taxon>
        <taxon>Bifidobacteriales</taxon>
        <taxon>Bifidobacteriaceae</taxon>
        <taxon>Bifidobacterium</taxon>
    </lineage>
</organism>
<dbReference type="AlphaFoldDB" id="A0A087D044"/>
<keyword evidence="2" id="KW-0378">Hydrolase</keyword>
<dbReference type="PANTHER" id="PTHR43283:SF7">
    <property type="entry name" value="BETA-LACTAMASE-RELATED DOMAIN-CONTAINING PROTEIN"/>
    <property type="match status" value="1"/>
</dbReference>
<dbReference type="Pfam" id="PF00144">
    <property type="entry name" value="Beta-lactamase"/>
    <property type="match status" value="1"/>
</dbReference>
<dbReference type="RefSeq" id="WP_033508436.1">
    <property type="nucleotide sequence ID" value="NZ_JDTM01000002.1"/>
</dbReference>
<dbReference type="EC" id="3.5.1.46" evidence="2"/>